<dbReference type="Pfam" id="PF12848">
    <property type="entry name" value="ABC_tran_Xtn"/>
    <property type="match status" value="1"/>
</dbReference>
<dbReference type="PROSITE" id="PS50893">
    <property type="entry name" value="ABC_TRANSPORTER_2"/>
    <property type="match status" value="2"/>
</dbReference>
<dbReference type="EC" id="3.6.1.-" evidence="12"/>
<dbReference type="PROSITE" id="PS00211">
    <property type="entry name" value="ABC_TRANSPORTER_1"/>
    <property type="match status" value="1"/>
</dbReference>
<protein>
    <recommendedName>
        <fullName evidence="12">Energy-dependent translational throttle protein EttA</fullName>
        <ecNumber evidence="12">3.6.1.-</ecNumber>
    </recommendedName>
    <alternativeName>
        <fullName evidence="12">Translational regulatory factor EttA</fullName>
    </alternativeName>
</protein>
<evidence type="ECO:0000313" key="17">
    <source>
        <dbReference type="Proteomes" id="UP001177592"/>
    </source>
</evidence>
<feature type="domain" description="ABC transporter" evidence="13">
    <location>
        <begin position="324"/>
        <end position="543"/>
    </location>
</feature>
<dbReference type="GO" id="GO:0005524">
    <property type="term" value="F:ATP binding"/>
    <property type="evidence" value="ECO:0007669"/>
    <property type="project" value="UniProtKB-UniRule"/>
</dbReference>
<dbReference type="GO" id="GO:0043022">
    <property type="term" value="F:ribosome binding"/>
    <property type="evidence" value="ECO:0007669"/>
    <property type="project" value="UniProtKB-UniRule"/>
</dbReference>
<dbReference type="GO" id="GO:0019843">
    <property type="term" value="F:rRNA binding"/>
    <property type="evidence" value="ECO:0007669"/>
    <property type="project" value="UniProtKB-UniRule"/>
</dbReference>
<evidence type="ECO:0000256" key="10">
    <source>
        <dbReference type="ARBA" id="ARBA00022884"/>
    </source>
</evidence>
<organism evidence="14">
    <name type="scientific">Arsenophonus nasoniae</name>
    <name type="common">son-killer infecting Nasonia vitripennis</name>
    <dbReference type="NCBI Taxonomy" id="638"/>
    <lineage>
        <taxon>Bacteria</taxon>
        <taxon>Pseudomonadati</taxon>
        <taxon>Pseudomonadota</taxon>
        <taxon>Gammaproteobacteria</taxon>
        <taxon>Enterobacterales</taxon>
        <taxon>Morganellaceae</taxon>
        <taxon>Arsenophonus</taxon>
    </lineage>
</organism>
<keyword evidence="5 12" id="KW-0677">Repeat</keyword>
<dbReference type="GeneID" id="96878477"/>
<dbReference type="NCBIfam" id="NF008775">
    <property type="entry name" value="PRK11819.1"/>
    <property type="match status" value="1"/>
</dbReference>
<keyword evidence="11 12" id="KW-0648">Protein biosynthesis</keyword>
<dbReference type="PANTHER" id="PTHR43858">
    <property type="entry name" value="ENERGY-DEPENDENT TRANSLATIONAL THROTTLE PROTEIN ETTA"/>
    <property type="match status" value="1"/>
</dbReference>
<evidence type="ECO:0000256" key="1">
    <source>
        <dbReference type="ARBA" id="ARBA00005868"/>
    </source>
</evidence>
<feature type="domain" description="ABC transporter" evidence="13">
    <location>
        <begin position="6"/>
        <end position="259"/>
    </location>
</feature>
<dbReference type="GO" id="GO:0000049">
    <property type="term" value="F:tRNA binding"/>
    <property type="evidence" value="ECO:0007669"/>
    <property type="project" value="UniProtKB-UniRule"/>
</dbReference>
<gene>
    <name evidence="12 15" type="primary">ettA</name>
    <name evidence="14" type="ORF">ARN_02570</name>
    <name evidence="15" type="ORF">QE210_14920</name>
    <name evidence="16" type="ORF">QE258_16910</name>
</gene>
<evidence type="ECO:0000256" key="3">
    <source>
        <dbReference type="ARBA" id="ARBA00022555"/>
    </source>
</evidence>
<dbReference type="Proteomes" id="UP001177592">
    <property type="component" value="Chromosome"/>
</dbReference>
<dbReference type="HAMAP" id="MF_00847">
    <property type="entry name" value="EttA"/>
    <property type="match status" value="1"/>
</dbReference>
<feature type="region of interest" description="Arm" evidence="12">
    <location>
        <begin position="95"/>
        <end position="139"/>
    </location>
</feature>
<dbReference type="InterPro" id="IPR022374">
    <property type="entry name" value="EttA"/>
</dbReference>
<dbReference type="GO" id="GO:0045900">
    <property type="term" value="P:negative regulation of translational elongation"/>
    <property type="evidence" value="ECO:0007669"/>
    <property type="project" value="UniProtKB-UniRule"/>
</dbReference>
<reference evidence="14" key="1">
    <citation type="journal article" date="2010" name="Insect Mol. Biol.">
        <title>The draft genome sequence of Arsenophonus nasoniae, son-killer bacterium of Nasonia vitripennis, reveals genes associated with virulence and symbiosis.</title>
        <authorList>
            <person name="Wilkes T."/>
            <person name="Darby A.C."/>
            <person name="Choi J."/>
            <person name="Colborne J.K."/>
            <person name="Werren J.H."/>
            <person name="Hurst G.D.D."/>
        </authorList>
    </citation>
    <scope>NUCLEOTIDE SEQUENCE</scope>
</reference>
<evidence type="ECO:0000313" key="15">
    <source>
        <dbReference type="EMBL" id="WGM01112.1"/>
    </source>
</evidence>
<dbReference type="RefSeq" id="WP_034249459.1">
    <property type="nucleotide sequence ID" value="NZ_CP038613.1"/>
</dbReference>
<sequence>MAQFVYSMHRVGKIVPPKRHILKNISLSFFPGAKIGVLGLNGAGKSTLLRIMAGIDTEIEGEARPNPGIKIGYLSQEPKLNPNHTVREAVEEAVSEIKNALTRLDEIYAAYAEPDADFDKLAKEQGQLEAILQSHDGHNLDNQLERAADALRLPAWETKIEQLSGGERRRVAICRLLLEKPDMLLLDEPTNHLDAESVAWLERFLHDYEGTVVAITHDRYFLDNVAGWILELDRGEGIPWEGNYSSWLEQKETRLAQEASSEAARRKSIEKELEWIRQNPKGRQAKGKARLARFEELNSVDYQKRNETSELFIPPGPRLGDKVLTVENLSKSYGDRILIDNLSFSIPKGAIVGIIGPNGAGKSTLFRMISGQEQPDSGTITLGETVKVASVEQFRDTMDNNKTVWEEVSGGQDIMRIGNFEIPSRAYVGRFNFKGVDQGKRVGELSGGERGRLHLAKLLQVGGNMLLLDEPTNDLDVETLRALENALLEFPGSALVISHDRWFLDRIATHIIDYQDEGKVTFFEGNFSEYEDYKKRTLGADALEPHRIKYKKMSK</sequence>
<dbReference type="FunFam" id="3.40.50.300:FF:000183">
    <property type="entry name" value="ABC transporter ATP-binding protein yjjK"/>
    <property type="match status" value="1"/>
</dbReference>
<comment type="subunit">
    <text evidence="12">Monomer. Probably contacts ribosomal proteins L1, L5, L33 and S7, the 16S and 23S rRNA and the P-site containing tRNA(fMet).</text>
</comment>
<dbReference type="Proteomes" id="UP001177595">
    <property type="component" value="Chromosome"/>
</dbReference>
<evidence type="ECO:0000256" key="7">
    <source>
        <dbReference type="ARBA" id="ARBA00022801"/>
    </source>
</evidence>
<keyword evidence="4 12" id="KW-0699">rRNA-binding</keyword>
<dbReference type="EMBL" id="CP123523">
    <property type="protein sequence ID" value="WGM05203.1"/>
    <property type="molecule type" value="Genomic_DNA"/>
</dbReference>
<feature type="binding site" evidence="12">
    <location>
        <begin position="39"/>
        <end position="46"/>
    </location>
    <ligand>
        <name>ATP</name>
        <dbReference type="ChEBI" id="CHEBI:30616"/>
        <label>1</label>
    </ligand>
</feature>
<evidence type="ECO:0000256" key="11">
    <source>
        <dbReference type="ARBA" id="ARBA00022917"/>
    </source>
</evidence>
<keyword evidence="6 12" id="KW-0547">Nucleotide-binding</keyword>
<dbReference type="InterPro" id="IPR032781">
    <property type="entry name" value="ABC_tran_Xtn"/>
</dbReference>
<dbReference type="InterPro" id="IPR003439">
    <property type="entry name" value="ABC_transporter-like_ATP-bd"/>
</dbReference>
<feature type="region of interest" description="PtIM" evidence="12">
    <location>
        <begin position="242"/>
        <end position="322"/>
    </location>
</feature>
<keyword evidence="10 12" id="KW-0694">RNA-binding</keyword>
<dbReference type="GO" id="GO:0005737">
    <property type="term" value="C:cytoplasm"/>
    <property type="evidence" value="ECO:0007669"/>
    <property type="project" value="UniProtKB-SubCell"/>
</dbReference>
<evidence type="ECO:0000256" key="6">
    <source>
        <dbReference type="ARBA" id="ARBA00022741"/>
    </source>
</evidence>
<dbReference type="InterPro" id="IPR003593">
    <property type="entry name" value="AAA+_ATPase"/>
</dbReference>
<keyword evidence="3 12" id="KW-0820">tRNA-binding</keyword>
<comment type="similarity">
    <text evidence="1 12">Belongs to the ABC transporter superfamily. ABCF family. Translational throttle EttA subfamily.</text>
</comment>
<dbReference type="EMBL" id="FN545156">
    <property type="protein sequence ID" value="CBA71574.1"/>
    <property type="molecule type" value="Genomic_DNA"/>
</dbReference>
<dbReference type="NCBIfam" id="TIGR03719">
    <property type="entry name" value="ABC_ABC_ChvD"/>
    <property type="match status" value="1"/>
</dbReference>
<dbReference type="InterPro" id="IPR017871">
    <property type="entry name" value="ABC_transporter-like_CS"/>
</dbReference>
<feature type="binding site" evidence="12">
    <location>
        <begin position="356"/>
        <end position="363"/>
    </location>
    <ligand>
        <name>ATP</name>
        <dbReference type="ChEBI" id="CHEBI:30616"/>
        <label>2</label>
    </ligand>
</feature>
<dbReference type="Gene3D" id="3.40.50.300">
    <property type="entry name" value="P-loop containing nucleotide triphosphate hydrolases"/>
    <property type="match status" value="2"/>
</dbReference>
<comment type="domain">
    <text evidence="12">The P-site tRNA interaction motif (PtIM domain) probably interacts with the P-site tRNA(fMet) as well as the 23S rRNA.</text>
</comment>
<dbReference type="CDD" id="cd03221">
    <property type="entry name" value="ABCF_EF-3"/>
    <property type="match status" value="2"/>
</dbReference>
<evidence type="ECO:0000313" key="16">
    <source>
        <dbReference type="EMBL" id="WGM05203.1"/>
    </source>
</evidence>
<dbReference type="GO" id="GO:0006412">
    <property type="term" value="P:translation"/>
    <property type="evidence" value="ECO:0007669"/>
    <property type="project" value="UniProtKB-KW"/>
</dbReference>
<dbReference type="Pfam" id="PF00005">
    <property type="entry name" value="ABC_tran"/>
    <property type="match status" value="2"/>
</dbReference>
<keyword evidence="8 12" id="KW-0067">ATP-binding</keyword>
<comment type="function">
    <text evidence="12">A translation factor that gates the progression of the 70S ribosomal initiation complex (IC, containing tRNA(fMet) in the P-site) into the translation elongation cycle by using a mechanism sensitive to the ATP/ADP ratio. Binds to the 70S ribosome E-site where it modulates the state of the translating ribosome during subunit translocation. ATP hydrolysis probably frees it from the ribosome, which can enter the elongation phase.</text>
</comment>
<keyword evidence="7 12" id="KW-0378">Hydrolase</keyword>
<evidence type="ECO:0000313" key="14">
    <source>
        <dbReference type="EMBL" id="CBA71574.1"/>
    </source>
</evidence>
<evidence type="ECO:0000256" key="2">
    <source>
        <dbReference type="ARBA" id="ARBA00022490"/>
    </source>
</evidence>
<evidence type="ECO:0000256" key="5">
    <source>
        <dbReference type="ARBA" id="ARBA00022737"/>
    </source>
</evidence>
<dbReference type="PANTHER" id="PTHR43858:SF1">
    <property type="entry name" value="ABC TRANSPORTER-RELATED PROTEIN"/>
    <property type="match status" value="1"/>
</dbReference>
<dbReference type="EMBL" id="CP123504">
    <property type="protein sequence ID" value="WGM01112.1"/>
    <property type="molecule type" value="Genomic_DNA"/>
</dbReference>
<reference evidence="15" key="2">
    <citation type="submission" date="2023-04" db="EMBL/GenBank/DDBJ databases">
        <title>Genome dynamics across the evolutionary transition to endosymbiosis.</title>
        <authorList>
            <person name="Siozios S."/>
            <person name="Nadal-Jimenez P."/>
            <person name="Azagi T."/>
            <person name="Sprong H."/>
            <person name="Frost C.L."/>
            <person name="Parratt S.R."/>
            <person name="Taylor G."/>
            <person name="Brettell L."/>
            <person name="Lew K.C."/>
            <person name="Croft L."/>
            <person name="King K.C."/>
            <person name="Brockhurst M.A."/>
            <person name="Hypsa V."/>
            <person name="Novakova E."/>
            <person name="Darby A.C."/>
            <person name="Hurst G.D.D."/>
        </authorList>
    </citation>
    <scope>NUCLEOTIDE SEQUENCE</scope>
    <source>
        <strain evidence="16">ANv_CAN</strain>
        <strain evidence="15">APv</strain>
    </source>
</reference>
<keyword evidence="2 12" id="KW-0963">Cytoplasm</keyword>
<dbReference type="FunFam" id="3.40.50.300:FF:000011">
    <property type="entry name" value="Putative ABC transporter ATP-binding component"/>
    <property type="match status" value="1"/>
</dbReference>
<comment type="domain">
    <text evidence="12">The arm domain is inserted in the first ABC transporter domain. Probably contacts ribosomal protein L1.</text>
</comment>
<keyword evidence="9 12" id="KW-0810">Translation regulation</keyword>
<dbReference type="InterPro" id="IPR027417">
    <property type="entry name" value="P-loop_NTPase"/>
</dbReference>
<dbReference type="SUPFAM" id="SSF52540">
    <property type="entry name" value="P-loop containing nucleoside triphosphate hydrolases"/>
    <property type="match status" value="2"/>
</dbReference>
<comment type="catalytic activity">
    <reaction evidence="12">
        <text>ATP + H2O = ADP + phosphate + H(+)</text>
        <dbReference type="Rhea" id="RHEA:13065"/>
        <dbReference type="ChEBI" id="CHEBI:15377"/>
        <dbReference type="ChEBI" id="CHEBI:15378"/>
        <dbReference type="ChEBI" id="CHEBI:30616"/>
        <dbReference type="ChEBI" id="CHEBI:43474"/>
        <dbReference type="ChEBI" id="CHEBI:456216"/>
    </reaction>
</comment>
<dbReference type="GO" id="GO:0016887">
    <property type="term" value="F:ATP hydrolysis activity"/>
    <property type="evidence" value="ECO:0007669"/>
    <property type="project" value="UniProtKB-UniRule"/>
</dbReference>
<dbReference type="AlphaFoldDB" id="D2TW43"/>
<dbReference type="SMART" id="SM00382">
    <property type="entry name" value="AAA"/>
    <property type="match status" value="2"/>
</dbReference>
<name>D2TW43_9GAMM</name>
<evidence type="ECO:0000256" key="4">
    <source>
        <dbReference type="ARBA" id="ARBA00022730"/>
    </source>
</evidence>
<keyword evidence="17" id="KW-1185">Reference proteome</keyword>
<evidence type="ECO:0000256" key="12">
    <source>
        <dbReference type="HAMAP-Rule" id="MF_00847"/>
    </source>
</evidence>
<accession>D2TW43</accession>
<proteinExistence type="inferred from homology"/>
<evidence type="ECO:0000256" key="8">
    <source>
        <dbReference type="ARBA" id="ARBA00022840"/>
    </source>
</evidence>
<comment type="subcellular location">
    <subcellularLocation>
        <location evidence="12">Cytoplasm</location>
    </subcellularLocation>
    <text evidence="12">Associates with ribosomes and polysomes.</text>
</comment>
<evidence type="ECO:0000256" key="9">
    <source>
        <dbReference type="ARBA" id="ARBA00022845"/>
    </source>
</evidence>
<evidence type="ECO:0000259" key="13">
    <source>
        <dbReference type="PROSITE" id="PS50893"/>
    </source>
</evidence>